<keyword evidence="4" id="KW-0547">Nucleotide-binding</keyword>
<keyword evidence="3 8" id="KW-0808">Transferase</keyword>
<accession>A0ABW1A1H2</accession>
<name>A0ABW1A1H2_9ACTN</name>
<evidence type="ECO:0000256" key="1">
    <source>
        <dbReference type="ARBA" id="ARBA00012513"/>
    </source>
</evidence>
<dbReference type="SUPFAM" id="SSF56112">
    <property type="entry name" value="Protein kinase-like (PK-like)"/>
    <property type="match status" value="1"/>
</dbReference>
<dbReference type="PANTHER" id="PTHR43289">
    <property type="entry name" value="MITOGEN-ACTIVATED PROTEIN KINASE KINASE KINASE 20-RELATED"/>
    <property type="match status" value="1"/>
</dbReference>
<evidence type="ECO:0000313" key="9">
    <source>
        <dbReference type="Proteomes" id="UP001596074"/>
    </source>
</evidence>
<evidence type="ECO:0000256" key="6">
    <source>
        <dbReference type="ARBA" id="ARBA00022840"/>
    </source>
</evidence>
<gene>
    <name evidence="8" type="ORF">ACFPZN_27485</name>
</gene>
<dbReference type="RefSeq" id="WP_378285100.1">
    <property type="nucleotide sequence ID" value="NZ_JBHSON010000042.1"/>
</dbReference>
<keyword evidence="9" id="KW-1185">Reference proteome</keyword>
<dbReference type="Gene3D" id="1.10.510.10">
    <property type="entry name" value="Transferase(Phosphotransferase) domain 1"/>
    <property type="match status" value="1"/>
</dbReference>
<dbReference type="PROSITE" id="PS00108">
    <property type="entry name" value="PROTEIN_KINASE_ST"/>
    <property type="match status" value="1"/>
</dbReference>
<dbReference type="PANTHER" id="PTHR43289:SF6">
    <property type="entry name" value="SERINE_THREONINE-PROTEIN KINASE NEKL-3"/>
    <property type="match status" value="1"/>
</dbReference>
<dbReference type="Pfam" id="PF00069">
    <property type="entry name" value="Pkinase"/>
    <property type="match status" value="1"/>
</dbReference>
<dbReference type="InterPro" id="IPR008271">
    <property type="entry name" value="Ser/Thr_kinase_AS"/>
</dbReference>
<dbReference type="GO" id="GO:0004674">
    <property type="term" value="F:protein serine/threonine kinase activity"/>
    <property type="evidence" value="ECO:0007669"/>
    <property type="project" value="UniProtKB-EC"/>
</dbReference>
<sequence length="614" mass="62829">MSDGRDMTGAPSGASGALWRLPGFTEVRELGAGAQGRVVLARHDEGGGPVAIKYLARRDGDVPEVERLRDEAAMLSRVTDEHVVRLYRFVTSRHGAALVMEAVDGVSLGRLLAETAPLEPEAALAILKGSLLGLAAAHAVGVVHRDYKPANVVVRGDGLSKLIDFGIAAPAGEGSRSGTPAYMAPEQWRGEAASPATDVYAATCVFFECVTGDRPFRAEAAAGLMHRHLNEEVPVEDVPERLRDLVARGMAKEPGARPPGAEAFVAELESAAAEAYGADWERRGVRALAVAAVALAALFPLGAAAIGSGGAAVGVSAAGAASAAGSGVGAGAVSGGAAAGGGVMAATGAKVAVAVGAATVVAAGGGTAAYVAADRGEEPAVRPVAAVSTLNQSTPLPGRPALQVQNAQFIRISGLPDADLLRRVNTALRAPLDQAIQGLRRQVTGPVFGEANRPRCATVGSRAAVRYSGPRLVSVLYEFETRTCSVADEQPGFKGAVNVDLRTGRALTAADIFRDLGPNGLAALTRVMPDIGDAQRDCLPGGRLRRADLEPAQAGGAPIQVVFTRERAELTLVAPGLACGTFVVWPVPYSGIMNLIKPEVAALLPGASPSPERT</sequence>
<evidence type="ECO:0000256" key="3">
    <source>
        <dbReference type="ARBA" id="ARBA00022679"/>
    </source>
</evidence>
<evidence type="ECO:0000256" key="4">
    <source>
        <dbReference type="ARBA" id="ARBA00022741"/>
    </source>
</evidence>
<evidence type="ECO:0000256" key="2">
    <source>
        <dbReference type="ARBA" id="ARBA00022527"/>
    </source>
</evidence>
<dbReference type="PROSITE" id="PS50011">
    <property type="entry name" value="PROTEIN_KINASE_DOM"/>
    <property type="match status" value="1"/>
</dbReference>
<keyword evidence="5 8" id="KW-0418">Kinase</keyword>
<reference evidence="9" key="1">
    <citation type="journal article" date="2019" name="Int. J. Syst. Evol. Microbiol.">
        <title>The Global Catalogue of Microorganisms (GCM) 10K type strain sequencing project: providing services to taxonomists for standard genome sequencing and annotation.</title>
        <authorList>
            <consortium name="The Broad Institute Genomics Platform"/>
            <consortium name="The Broad Institute Genome Sequencing Center for Infectious Disease"/>
            <person name="Wu L."/>
            <person name="Ma J."/>
        </authorList>
    </citation>
    <scope>NUCLEOTIDE SEQUENCE [LARGE SCALE GENOMIC DNA]</scope>
    <source>
        <strain evidence="9">KCTC 42087</strain>
    </source>
</reference>
<dbReference type="InterPro" id="IPR000719">
    <property type="entry name" value="Prot_kinase_dom"/>
</dbReference>
<evidence type="ECO:0000313" key="8">
    <source>
        <dbReference type="EMBL" id="MFC5749380.1"/>
    </source>
</evidence>
<protein>
    <recommendedName>
        <fullName evidence="1">non-specific serine/threonine protein kinase</fullName>
        <ecNumber evidence="1">2.7.11.1</ecNumber>
    </recommendedName>
</protein>
<organism evidence="8 9">
    <name type="scientific">Actinomadura rugatobispora</name>
    <dbReference type="NCBI Taxonomy" id="1994"/>
    <lineage>
        <taxon>Bacteria</taxon>
        <taxon>Bacillati</taxon>
        <taxon>Actinomycetota</taxon>
        <taxon>Actinomycetes</taxon>
        <taxon>Streptosporangiales</taxon>
        <taxon>Thermomonosporaceae</taxon>
        <taxon>Actinomadura</taxon>
    </lineage>
</organism>
<evidence type="ECO:0000259" key="7">
    <source>
        <dbReference type="PROSITE" id="PS50011"/>
    </source>
</evidence>
<keyword evidence="2" id="KW-0723">Serine/threonine-protein kinase</keyword>
<keyword evidence="6" id="KW-0067">ATP-binding</keyword>
<dbReference type="InterPro" id="IPR011009">
    <property type="entry name" value="Kinase-like_dom_sf"/>
</dbReference>
<proteinExistence type="predicted"/>
<dbReference type="EMBL" id="JBHSON010000042">
    <property type="protein sequence ID" value="MFC5749380.1"/>
    <property type="molecule type" value="Genomic_DNA"/>
</dbReference>
<dbReference type="CDD" id="cd14014">
    <property type="entry name" value="STKc_PknB_like"/>
    <property type="match status" value="1"/>
</dbReference>
<comment type="caution">
    <text evidence="8">The sequence shown here is derived from an EMBL/GenBank/DDBJ whole genome shotgun (WGS) entry which is preliminary data.</text>
</comment>
<feature type="domain" description="Protein kinase" evidence="7">
    <location>
        <begin position="24"/>
        <end position="269"/>
    </location>
</feature>
<dbReference type="Gene3D" id="3.30.200.20">
    <property type="entry name" value="Phosphorylase Kinase, domain 1"/>
    <property type="match status" value="1"/>
</dbReference>
<evidence type="ECO:0000256" key="5">
    <source>
        <dbReference type="ARBA" id="ARBA00022777"/>
    </source>
</evidence>
<dbReference type="Proteomes" id="UP001596074">
    <property type="component" value="Unassembled WGS sequence"/>
</dbReference>
<dbReference type="EC" id="2.7.11.1" evidence="1"/>